<proteinExistence type="predicted"/>
<evidence type="ECO:0000256" key="1">
    <source>
        <dbReference type="ARBA" id="ARBA00000085"/>
    </source>
</evidence>
<dbReference type="CDD" id="cd00082">
    <property type="entry name" value="HisKA"/>
    <property type="match status" value="1"/>
</dbReference>
<dbReference type="FunFam" id="3.30.565.10:FF:000006">
    <property type="entry name" value="Sensor histidine kinase WalK"/>
    <property type="match status" value="1"/>
</dbReference>
<evidence type="ECO:0000313" key="10">
    <source>
        <dbReference type="EMBL" id="MCU4741037.1"/>
    </source>
</evidence>
<keyword evidence="12" id="KW-1185">Reference proteome</keyword>
<dbReference type="InterPro" id="IPR004358">
    <property type="entry name" value="Sig_transdc_His_kin-like_C"/>
</dbReference>
<organism evidence="10 13">
    <name type="scientific">Natronoglomus mannanivorans</name>
    <dbReference type="NCBI Taxonomy" id="2979990"/>
    <lineage>
        <taxon>Archaea</taxon>
        <taxon>Methanobacteriati</taxon>
        <taxon>Methanobacteriota</taxon>
        <taxon>Stenosarchaea group</taxon>
        <taxon>Halobacteria</taxon>
        <taxon>Halobacteriales</taxon>
        <taxon>Natrialbaceae</taxon>
        <taxon>Natronoglomus</taxon>
    </lineage>
</organism>
<dbReference type="Gene3D" id="1.10.287.130">
    <property type="match status" value="1"/>
</dbReference>
<keyword evidence="6" id="KW-0175">Coiled coil</keyword>
<dbReference type="InterPro" id="IPR003661">
    <property type="entry name" value="HisK_dim/P_dom"/>
</dbReference>
<dbReference type="SMART" id="SM00091">
    <property type="entry name" value="PAS"/>
    <property type="match status" value="2"/>
</dbReference>
<dbReference type="NCBIfam" id="TIGR00229">
    <property type="entry name" value="sensory_box"/>
    <property type="match status" value="1"/>
</dbReference>
<reference evidence="10 12" key="1">
    <citation type="submission" date="2022-09" db="EMBL/GenBank/DDBJ databases">
        <title>Enrichment on poylsaccharides allowed isolation of novel metabolic and taxonomic groups of Haloarchaea.</title>
        <authorList>
            <person name="Sorokin D.Y."/>
            <person name="Elcheninov A.G."/>
            <person name="Khizhniak T.V."/>
            <person name="Kolganova T.V."/>
            <person name="Kublanov I.V."/>
        </authorList>
    </citation>
    <scope>NUCLEOTIDE SEQUENCE</scope>
    <source>
        <strain evidence="11 12">AArc-m2/3/4</strain>
        <strain evidence="10">AArc-xg1-1</strain>
    </source>
</reference>
<dbReference type="InterPro" id="IPR003594">
    <property type="entry name" value="HATPase_dom"/>
</dbReference>
<dbReference type="Pfam" id="PF01590">
    <property type="entry name" value="GAF"/>
    <property type="match status" value="1"/>
</dbReference>
<dbReference type="InterPro" id="IPR029016">
    <property type="entry name" value="GAF-like_dom_sf"/>
</dbReference>
<evidence type="ECO:0000256" key="3">
    <source>
        <dbReference type="ARBA" id="ARBA00022553"/>
    </source>
</evidence>
<dbReference type="SUPFAM" id="SSF55781">
    <property type="entry name" value="GAF domain-like"/>
    <property type="match status" value="1"/>
</dbReference>
<dbReference type="PROSITE" id="PS50109">
    <property type="entry name" value="HIS_KIN"/>
    <property type="match status" value="1"/>
</dbReference>
<dbReference type="InterPro" id="IPR000014">
    <property type="entry name" value="PAS"/>
</dbReference>
<feature type="region of interest" description="Disordered" evidence="7">
    <location>
        <begin position="1"/>
        <end position="21"/>
    </location>
</feature>
<dbReference type="CDD" id="cd00130">
    <property type="entry name" value="PAS"/>
    <property type="match status" value="1"/>
</dbReference>
<dbReference type="SMART" id="SM00387">
    <property type="entry name" value="HATPase_c"/>
    <property type="match status" value="1"/>
</dbReference>
<feature type="domain" description="PAS" evidence="9">
    <location>
        <begin position="148"/>
        <end position="218"/>
    </location>
</feature>
<dbReference type="InterPro" id="IPR052162">
    <property type="entry name" value="Sensor_kinase/Photoreceptor"/>
</dbReference>
<dbReference type="Pfam" id="PF02518">
    <property type="entry name" value="HATPase_c"/>
    <property type="match status" value="1"/>
</dbReference>
<evidence type="ECO:0000313" key="12">
    <source>
        <dbReference type="Proteomes" id="UP001320972"/>
    </source>
</evidence>
<dbReference type="GO" id="GO:0000155">
    <property type="term" value="F:phosphorelay sensor kinase activity"/>
    <property type="evidence" value="ECO:0007669"/>
    <property type="project" value="InterPro"/>
</dbReference>
<feature type="domain" description="Histidine kinase" evidence="8">
    <location>
        <begin position="463"/>
        <end position="678"/>
    </location>
</feature>
<dbReference type="EMBL" id="JAOPKA010000003">
    <property type="protein sequence ID" value="MCU4741037.1"/>
    <property type="molecule type" value="Genomic_DNA"/>
</dbReference>
<dbReference type="Proteomes" id="UP001321018">
    <property type="component" value="Unassembled WGS sequence"/>
</dbReference>
<dbReference type="EC" id="2.7.13.3" evidence="2"/>
<feature type="coiled-coil region" evidence="6">
    <location>
        <begin position="534"/>
        <end position="561"/>
    </location>
</feature>
<dbReference type="AlphaFoldDB" id="A0AAP3E1K5"/>
<protein>
    <recommendedName>
        <fullName evidence="2">histidine kinase</fullName>
        <ecNumber evidence="2">2.7.13.3</ecNumber>
    </recommendedName>
</protein>
<dbReference type="Gene3D" id="3.30.450.20">
    <property type="entry name" value="PAS domain"/>
    <property type="match status" value="1"/>
</dbReference>
<accession>A0AAP3E1K5</accession>
<evidence type="ECO:0000313" key="11">
    <source>
        <dbReference type="EMBL" id="MCU4973640.1"/>
    </source>
</evidence>
<name>A0AAP3E1K5_9EURY</name>
<dbReference type="InterPro" id="IPR005467">
    <property type="entry name" value="His_kinase_dom"/>
</dbReference>
<evidence type="ECO:0000256" key="7">
    <source>
        <dbReference type="SAM" id="MobiDB-lite"/>
    </source>
</evidence>
<comment type="catalytic activity">
    <reaction evidence="1">
        <text>ATP + protein L-histidine = ADP + protein N-phospho-L-histidine.</text>
        <dbReference type="EC" id="2.7.13.3"/>
    </reaction>
</comment>
<dbReference type="Proteomes" id="UP001320972">
    <property type="component" value="Unassembled WGS sequence"/>
</dbReference>
<dbReference type="SUPFAM" id="SSF55874">
    <property type="entry name" value="ATPase domain of HSP90 chaperone/DNA topoisomerase II/histidine kinase"/>
    <property type="match status" value="1"/>
</dbReference>
<dbReference type="SUPFAM" id="SSF47384">
    <property type="entry name" value="Homodimeric domain of signal transducing histidine kinase"/>
    <property type="match status" value="1"/>
</dbReference>
<dbReference type="SUPFAM" id="SSF55785">
    <property type="entry name" value="PYP-like sensor domain (PAS domain)"/>
    <property type="match status" value="1"/>
</dbReference>
<dbReference type="InterPro" id="IPR036890">
    <property type="entry name" value="HATPase_C_sf"/>
</dbReference>
<dbReference type="SMART" id="SM00388">
    <property type="entry name" value="HisKA"/>
    <property type="match status" value="1"/>
</dbReference>
<evidence type="ECO:0000256" key="2">
    <source>
        <dbReference type="ARBA" id="ARBA00012438"/>
    </source>
</evidence>
<keyword evidence="5" id="KW-0418">Kinase</keyword>
<dbReference type="InterPro" id="IPR035965">
    <property type="entry name" value="PAS-like_dom_sf"/>
</dbReference>
<dbReference type="InterPro" id="IPR013656">
    <property type="entry name" value="PAS_4"/>
</dbReference>
<dbReference type="Pfam" id="PF00512">
    <property type="entry name" value="HisKA"/>
    <property type="match status" value="1"/>
</dbReference>
<dbReference type="Gene3D" id="3.30.565.10">
    <property type="entry name" value="Histidine kinase-like ATPase, C-terminal domain"/>
    <property type="match status" value="1"/>
</dbReference>
<dbReference type="EMBL" id="JAOPKB010000007">
    <property type="protein sequence ID" value="MCU4973640.1"/>
    <property type="molecule type" value="Genomic_DNA"/>
</dbReference>
<keyword evidence="4" id="KW-0808">Transferase</keyword>
<dbReference type="PRINTS" id="PR00344">
    <property type="entry name" value="BCTRLSENSOR"/>
</dbReference>
<keyword evidence="3" id="KW-0597">Phosphoprotein</keyword>
<dbReference type="InterPro" id="IPR003018">
    <property type="entry name" value="GAF"/>
</dbReference>
<sequence>MDSGPSDSSPPRAGQPSSARSVHADPLLAQAGIGSFRATSSGELLAVNDAFTSLTGHAQSALLGRQFSALLADGAASPLESFGDDTDGFEPVTTQCELRTATDRLVSCTLHLRRAAAADRDDSAVDLVGLVQRSPLAESPTADTSLTYGKTFAALAEALPDGIIVLDTDSDIQYANPAVERILGFESEELVGDSKVKIIPERLRETHLTALQRYLETGERHINWTYVELPGQHKEGHEVPLGVSLNDFTYDGEHYFVGLFRDISLRKQTERDLSAKVAQLETVAYLGRHALESADVDDLLTKATELVAAALDAEYCKVLELDSDHEALLVREGYGWTDGIVGEATVSATAADSQAGYTLSTDQPVVVEDLETDSRFGGPALLTDHDVRSGISVTIGPPDDPWGILGVHSTDTREFADHDVDFVQSIATVLATAIERTEYEDRLNATVDELEESNERLEQFAYAASHDLQEPLRMISSYLGLLERRYAEDLDEDATDFIEFAVDGADRMRAMIDGLLTYSRVDTQGEPLEPTAVGSVVENALANLQVQLEEADAEVDVAVGDLPTVLADDNQLEQVFQNLVSNAIKYCEGNPKIEIDAEAHGDEWVFHVADDGPGIDPEDQDRIFEVFQRLGDRGSGVSGTGIGLALCKKIVERHGGRIWVDSDPGEGATFSFTIPDRC</sequence>
<dbReference type="Pfam" id="PF08448">
    <property type="entry name" value="PAS_4"/>
    <property type="match status" value="1"/>
</dbReference>
<dbReference type="InterPro" id="IPR036097">
    <property type="entry name" value="HisK_dim/P_sf"/>
</dbReference>
<dbReference type="RefSeq" id="WP_338002873.1">
    <property type="nucleotide sequence ID" value="NZ_JAOPKA010000003.1"/>
</dbReference>
<dbReference type="PANTHER" id="PTHR43304:SF1">
    <property type="entry name" value="PAC DOMAIN-CONTAINING PROTEIN"/>
    <property type="match status" value="1"/>
</dbReference>
<feature type="compositionally biased region" description="Polar residues" evidence="7">
    <location>
        <begin position="1"/>
        <end position="20"/>
    </location>
</feature>
<evidence type="ECO:0000259" key="9">
    <source>
        <dbReference type="PROSITE" id="PS50112"/>
    </source>
</evidence>
<evidence type="ECO:0000313" key="13">
    <source>
        <dbReference type="Proteomes" id="UP001321018"/>
    </source>
</evidence>
<comment type="caution">
    <text evidence="10">The sequence shown here is derived from an EMBL/GenBank/DDBJ whole genome shotgun (WGS) entry which is preliminary data.</text>
</comment>
<evidence type="ECO:0000256" key="6">
    <source>
        <dbReference type="SAM" id="Coils"/>
    </source>
</evidence>
<evidence type="ECO:0000256" key="4">
    <source>
        <dbReference type="ARBA" id="ARBA00022679"/>
    </source>
</evidence>
<gene>
    <name evidence="11" type="ORF">OB955_12940</name>
    <name evidence="10" type="ORF">OB960_06430</name>
</gene>
<dbReference type="PROSITE" id="PS50112">
    <property type="entry name" value="PAS"/>
    <property type="match status" value="1"/>
</dbReference>
<dbReference type="SMART" id="SM00065">
    <property type="entry name" value="GAF"/>
    <property type="match status" value="1"/>
</dbReference>
<evidence type="ECO:0000256" key="5">
    <source>
        <dbReference type="ARBA" id="ARBA00022777"/>
    </source>
</evidence>
<dbReference type="Gene3D" id="3.30.450.40">
    <property type="match status" value="1"/>
</dbReference>
<evidence type="ECO:0000259" key="8">
    <source>
        <dbReference type="PROSITE" id="PS50109"/>
    </source>
</evidence>
<dbReference type="PANTHER" id="PTHR43304">
    <property type="entry name" value="PHYTOCHROME-LIKE PROTEIN CPH1"/>
    <property type="match status" value="1"/>
</dbReference>